<dbReference type="PANTHER" id="PTHR43166">
    <property type="entry name" value="AMINO ACID IMPORT ATP-BINDING PROTEIN"/>
    <property type="match status" value="1"/>
</dbReference>
<evidence type="ECO:0000259" key="7">
    <source>
        <dbReference type="PROSITE" id="PS50893"/>
    </source>
</evidence>
<keyword evidence="5 8" id="KW-0067">ATP-binding</keyword>
<dbReference type="EMBL" id="JBANBB010000001">
    <property type="protein sequence ID" value="MEK0306323.1"/>
    <property type="molecule type" value="Genomic_DNA"/>
</dbReference>
<evidence type="ECO:0000256" key="4">
    <source>
        <dbReference type="ARBA" id="ARBA00022741"/>
    </source>
</evidence>
<keyword evidence="2" id="KW-0813">Transport</keyword>
<dbReference type="InterPro" id="IPR003593">
    <property type="entry name" value="AAA+_ATPase"/>
</dbReference>
<accession>A0ABU8ZM64</accession>
<dbReference type="PROSITE" id="PS00211">
    <property type="entry name" value="ABC_TRANSPORTER_1"/>
    <property type="match status" value="1"/>
</dbReference>
<dbReference type="CDD" id="cd03262">
    <property type="entry name" value="ABC_HisP_GlnQ"/>
    <property type="match status" value="1"/>
</dbReference>
<organism evidence="8 9">
    <name type="scientific">Bifidobacterium favimelis</name>
    <dbReference type="NCBI Taxonomy" id="3122979"/>
    <lineage>
        <taxon>Bacteria</taxon>
        <taxon>Bacillati</taxon>
        <taxon>Actinomycetota</taxon>
        <taxon>Actinomycetes</taxon>
        <taxon>Bifidobacteriales</taxon>
        <taxon>Bifidobacteriaceae</taxon>
        <taxon>Bifidobacterium</taxon>
    </lineage>
</organism>
<keyword evidence="9" id="KW-1185">Reference proteome</keyword>
<dbReference type="GO" id="GO:0005524">
    <property type="term" value="F:ATP binding"/>
    <property type="evidence" value="ECO:0007669"/>
    <property type="project" value="UniProtKB-KW"/>
</dbReference>
<dbReference type="SMART" id="SM00382">
    <property type="entry name" value="AAA"/>
    <property type="match status" value="1"/>
</dbReference>
<sequence length="274" mass="29489">MDEAQGQGLSAAGQAGGEDGPAIIIRQVHKVFGDLHVLKGVDLEVMPGTVTAILGPSGSGKSTLLRLINQLETRTAGEIYVDGELTGYKYVQTRRGRVLQTLDEKAIARQRSKIGMVFQRFNLFPHMTALENVMEAPVHVAAVPKAQAREEALAQLDRVGLADRVDYYPSQLSGGQQQRVAIARALAMHPDIMLFDEPTSALDPELVGEVLGVMRQVAGEGMTMVVVTHEMGFAREVAEQVVFMDGGVVVEQGGPEIIDNPATGRFKGFLATVL</sequence>
<dbReference type="RefSeq" id="WP_340468836.1">
    <property type="nucleotide sequence ID" value="NZ_JBANBB010000001.1"/>
</dbReference>
<dbReference type="Proteomes" id="UP001373159">
    <property type="component" value="Unassembled WGS sequence"/>
</dbReference>
<keyword evidence="4" id="KW-0547">Nucleotide-binding</keyword>
<comment type="caution">
    <text evidence="8">The sequence shown here is derived from an EMBL/GenBank/DDBJ whole genome shotgun (WGS) entry which is preliminary data.</text>
</comment>
<evidence type="ECO:0000256" key="6">
    <source>
        <dbReference type="ARBA" id="ARBA00023136"/>
    </source>
</evidence>
<protein>
    <submittedName>
        <fullName evidence="8">Amino acid ABC transporter ATP-binding protein</fullName>
    </submittedName>
</protein>
<evidence type="ECO:0000256" key="1">
    <source>
        <dbReference type="ARBA" id="ARBA00004202"/>
    </source>
</evidence>
<keyword evidence="3" id="KW-1003">Cell membrane</keyword>
<dbReference type="InterPro" id="IPR003439">
    <property type="entry name" value="ABC_transporter-like_ATP-bd"/>
</dbReference>
<dbReference type="Gene3D" id="3.40.50.300">
    <property type="entry name" value="P-loop containing nucleotide triphosphate hydrolases"/>
    <property type="match status" value="1"/>
</dbReference>
<proteinExistence type="predicted"/>
<dbReference type="PROSITE" id="PS50893">
    <property type="entry name" value="ABC_TRANSPORTER_2"/>
    <property type="match status" value="1"/>
</dbReference>
<evidence type="ECO:0000256" key="2">
    <source>
        <dbReference type="ARBA" id="ARBA00022448"/>
    </source>
</evidence>
<dbReference type="SUPFAM" id="SSF52540">
    <property type="entry name" value="P-loop containing nucleoside triphosphate hydrolases"/>
    <property type="match status" value="1"/>
</dbReference>
<evidence type="ECO:0000256" key="3">
    <source>
        <dbReference type="ARBA" id="ARBA00022475"/>
    </source>
</evidence>
<dbReference type="InterPro" id="IPR027417">
    <property type="entry name" value="P-loop_NTPase"/>
</dbReference>
<evidence type="ECO:0000313" key="8">
    <source>
        <dbReference type="EMBL" id="MEK0306323.1"/>
    </source>
</evidence>
<dbReference type="Pfam" id="PF00005">
    <property type="entry name" value="ABC_tran"/>
    <property type="match status" value="1"/>
</dbReference>
<dbReference type="PANTHER" id="PTHR43166:SF35">
    <property type="entry name" value="L-CYSTINE IMPORT ATP-BINDING PROTEIN TCYN"/>
    <property type="match status" value="1"/>
</dbReference>
<dbReference type="InterPro" id="IPR050086">
    <property type="entry name" value="MetN_ABC_transporter-like"/>
</dbReference>
<dbReference type="PIRSF" id="PIRSF039085">
    <property type="entry name" value="ABC_ATPase_HisP"/>
    <property type="match status" value="1"/>
</dbReference>
<reference evidence="8 9" key="1">
    <citation type="submission" date="2024-02" db="EMBL/GenBank/DDBJ databases">
        <title>Bifidobacterium honeyensis sp. nov., isolated from the comb honey.</title>
        <authorList>
            <person name="Liu W."/>
            <person name="Li Y."/>
        </authorList>
    </citation>
    <scope>NUCLEOTIDE SEQUENCE [LARGE SCALE GENOMIC DNA]</scope>
    <source>
        <strain evidence="8 9">IMAU50988</strain>
    </source>
</reference>
<gene>
    <name evidence="8" type="ORF">V8P97_02405</name>
</gene>
<evidence type="ECO:0000256" key="5">
    <source>
        <dbReference type="ARBA" id="ARBA00022840"/>
    </source>
</evidence>
<comment type="subcellular location">
    <subcellularLocation>
        <location evidence="1">Cell membrane</location>
        <topology evidence="1">Peripheral membrane protein</topology>
    </subcellularLocation>
</comment>
<keyword evidence="6" id="KW-0472">Membrane</keyword>
<feature type="domain" description="ABC transporter" evidence="7">
    <location>
        <begin position="23"/>
        <end position="271"/>
    </location>
</feature>
<dbReference type="InterPro" id="IPR017871">
    <property type="entry name" value="ABC_transporter-like_CS"/>
</dbReference>
<evidence type="ECO:0000313" key="9">
    <source>
        <dbReference type="Proteomes" id="UP001373159"/>
    </source>
</evidence>
<dbReference type="InterPro" id="IPR030679">
    <property type="entry name" value="ABC_ATPase_HisP-typ"/>
</dbReference>
<name>A0ABU8ZM64_9BIFI</name>